<feature type="signal peptide" evidence="1">
    <location>
        <begin position="1"/>
        <end position="24"/>
    </location>
</feature>
<evidence type="ECO:0000313" key="2">
    <source>
        <dbReference type="EMBL" id="RKR03695.1"/>
    </source>
</evidence>
<dbReference type="RefSeq" id="WP_121209644.1">
    <property type="nucleotide sequence ID" value="NZ_RBIM01000001.1"/>
</dbReference>
<evidence type="ECO:0000256" key="1">
    <source>
        <dbReference type="SAM" id="SignalP"/>
    </source>
</evidence>
<accession>A0A495DLA6</accession>
<dbReference type="EMBL" id="RBIM01000001">
    <property type="protein sequence ID" value="RKR03695.1"/>
    <property type="molecule type" value="Genomic_DNA"/>
</dbReference>
<protein>
    <submittedName>
        <fullName evidence="2">Uncharacterized protein</fullName>
    </submittedName>
</protein>
<proteinExistence type="predicted"/>
<feature type="chain" id="PRO_5019747119" evidence="1">
    <location>
        <begin position="25"/>
        <end position="298"/>
    </location>
</feature>
<evidence type="ECO:0000313" key="3">
    <source>
        <dbReference type="Proteomes" id="UP000273675"/>
    </source>
</evidence>
<gene>
    <name evidence="2" type="ORF">C7435_0132</name>
</gene>
<name>A0A495DLA6_9PROT</name>
<dbReference type="Proteomes" id="UP000273675">
    <property type="component" value="Unassembled WGS sequence"/>
</dbReference>
<dbReference type="OrthoDB" id="839202at2"/>
<dbReference type="AlphaFoldDB" id="A0A495DLA6"/>
<keyword evidence="1" id="KW-0732">Signal</keyword>
<comment type="caution">
    <text evidence="2">The sequence shown here is derived from an EMBL/GenBank/DDBJ whole genome shotgun (WGS) entry which is preliminary data.</text>
</comment>
<organism evidence="2 3">
    <name type="scientific">Maricaulis maris</name>
    <dbReference type="NCBI Taxonomy" id="74318"/>
    <lineage>
        <taxon>Bacteria</taxon>
        <taxon>Pseudomonadati</taxon>
        <taxon>Pseudomonadota</taxon>
        <taxon>Alphaproteobacteria</taxon>
        <taxon>Maricaulales</taxon>
        <taxon>Maricaulaceae</taxon>
        <taxon>Maricaulis</taxon>
    </lineage>
</organism>
<sequence length="298" mass="32353">MTLNIKSLGLGLALAAGLSGIAAAQPDLRSIPVYEAPVPVVLQAETLNSFPAVEAGQGAAVDDSHFYAIVNFAIGQYDRESGERVGGWIGPRRGLIGHLNSCFEEEGRLYCANSNHPEVPMASSVEVFETDGMTHVDSHSLGLMDEGSLTWFDHYRDGWIVGFAHYNDETGEPFKSNAYGGVHTFDAQWRRTGGWRLPPALIERMAPQAASGGAIGSDGLLYVFGHHVPELYVLARPAMGPALLHVATIELEAEGQAFAFDPADDRVIWAISRPNREVRAIRLPEVSLTDPDARRFDD</sequence>
<reference evidence="2 3" key="1">
    <citation type="submission" date="2018-10" db="EMBL/GenBank/DDBJ databases">
        <title>Genomic Encyclopedia of Type Strains, Phase IV (KMG-IV): sequencing the most valuable type-strain genomes for metagenomic binning, comparative biology and taxonomic classification.</title>
        <authorList>
            <person name="Goeker M."/>
        </authorList>
    </citation>
    <scope>NUCLEOTIDE SEQUENCE [LARGE SCALE GENOMIC DNA]</scope>
    <source>
        <strain evidence="2 3">DSM 4734</strain>
    </source>
</reference>